<dbReference type="InterPro" id="IPR012910">
    <property type="entry name" value="Plug_dom"/>
</dbReference>
<dbReference type="Gene3D" id="2.60.40.1120">
    <property type="entry name" value="Carboxypeptidase-like, regulatory domain"/>
    <property type="match status" value="1"/>
</dbReference>
<dbReference type="AlphaFoldDB" id="A0A1M5IF69"/>
<dbReference type="GO" id="GO:0009279">
    <property type="term" value="C:cell outer membrane"/>
    <property type="evidence" value="ECO:0007669"/>
    <property type="project" value="UniProtKB-SubCell"/>
</dbReference>
<gene>
    <name evidence="11" type="ORF">SAMN04488116_0663</name>
</gene>
<dbReference type="OrthoDB" id="9803050at2"/>
<keyword evidence="4 8" id="KW-0812">Transmembrane</keyword>
<reference evidence="12" key="1">
    <citation type="submission" date="2016-11" db="EMBL/GenBank/DDBJ databases">
        <authorList>
            <person name="Varghese N."/>
            <person name="Submissions S."/>
        </authorList>
    </citation>
    <scope>NUCLEOTIDE SEQUENCE [LARGE SCALE GENOMIC DNA]</scope>
    <source>
        <strain evidence="12">DSM 22638</strain>
    </source>
</reference>
<dbReference type="RefSeq" id="WP_073176455.1">
    <property type="nucleotide sequence ID" value="NZ_FQWL01000001.1"/>
</dbReference>
<evidence type="ECO:0000256" key="4">
    <source>
        <dbReference type="ARBA" id="ARBA00022692"/>
    </source>
</evidence>
<evidence type="ECO:0000256" key="9">
    <source>
        <dbReference type="SAM" id="SignalP"/>
    </source>
</evidence>
<keyword evidence="12" id="KW-1185">Reference proteome</keyword>
<evidence type="ECO:0000256" key="7">
    <source>
        <dbReference type="ARBA" id="ARBA00023237"/>
    </source>
</evidence>
<feature type="signal peptide" evidence="9">
    <location>
        <begin position="1"/>
        <end position="19"/>
    </location>
</feature>
<dbReference type="STRING" id="570519.SAMN04488116_0663"/>
<evidence type="ECO:0000256" key="6">
    <source>
        <dbReference type="ARBA" id="ARBA00023136"/>
    </source>
</evidence>
<evidence type="ECO:0000313" key="11">
    <source>
        <dbReference type="EMBL" id="SHG26887.1"/>
    </source>
</evidence>
<evidence type="ECO:0000256" key="1">
    <source>
        <dbReference type="ARBA" id="ARBA00004571"/>
    </source>
</evidence>
<dbReference type="GO" id="GO:0015344">
    <property type="term" value="F:siderophore uptake transmembrane transporter activity"/>
    <property type="evidence" value="ECO:0007669"/>
    <property type="project" value="TreeGrafter"/>
</dbReference>
<dbReference type="InterPro" id="IPR008969">
    <property type="entry name" value="CarboxyPept-like_regulatory"/>
</dbReference>
<keyword evidence="7 8" id="KW-0998">Cell outer membrane</keyword>
<organism evidence="11 12">
    <name type="scientific">Flagellimonas flava</name>
    <dbReference type="NCBI Taxonomy" id="570519"/>
    <lineage>
        <taxon>Bacteria</taxon>
        <taxon>Pseudomonadati</taxon>
        <taxon>Bacteroidota</taxon>
        <taxon>Flavobacteriia</taxon>
        <taxon>Flavobacteriales</taxon>
        <taxon>Flavobacteriaceae</taxon>
        <taxon>Flagellimonas</taxon>
    </lineage>
</organism>
<evidence type="ECO:0000256" key="3">
    <source>
        <dbReference type="ARBA" id="ARBA00022452"/>
    </source>
</evidence>
<keyword evidence="5 9" id="KW-0732">Signal</keyword>
<dbReference type="SUPFAM" id="SSF49464">
    <property type="entry name" value="Carboxypeptidase regulatory domain-like"/>
    <property type="match status" value="1"/>
</dbReference>
<dbReference type="PANTHER" id="PTHR30069">
    <property type="entry name" value="TONB-DEPENDENT OUTER MEMBRANE RECEPTOR"/>
    <property type="match status" value="1"/>
</dbReference>
<feature type="domain" description="TonB-dependent receptor plug" evidence="10">
    <location>
        <begin position="280"/>
        <end position="357"/>
    </location>
</feature>
<keyword evidence="2 8" id="KW-0813">Transport</keyword>
<comment type="subcellular location">
    <subcellularLocation>
        <location evidence="1 8">Cell outer membrane</location>
        <topology evidence="1 8">Multi-pass membrane protein</topology>
    </subcellularLocation>
</comment>
<accession>A0A1M5IF69</accession>
<keyword evidence="11" id="KW-0675">Receptor</keyword>
<dbReference type="Pfam" id="PF13715">
    <property type="entry name" value="CarbopepD_reg_2"/>
    <property type="match status" value="1"/>
</dbReference>
<dbReference type="SUPFAM" id="SSF56935">
    <property type="entry name" value="Porins"/>
    <property type="match status" value="1"/>
</dbReference>
<dbReference type="Proteomes" id="UP000184532">
    <property type="component" value="Unassembled WGS sequence"/>
</dbReference>
<name>A0A1M5IF69_9FLAO</name>
<evidence type="ECO:0000256" key="5">
    <source>
        <dbReference type="ARBA" id="ARBA00022729"/>
    </source>
</evidence>
<feature type="chain" id="PRO_5012070245" evidence="9">
    <location>
        <begin position="20"/>
        <end position="924"/>
    </location>
</feature>
<dbReference type="GO" id="GO:0044718">
    <property type="term" value="P:siderophore transmembrane transport"/>
    <property type="evidence" value="ECO:0007669"/>
    <property type="project" value="TreeGrafter"/>
</dbReference>
<proteinExistence type="inferred from homology"/>
<dbReference type="Gene3D" id="2.170.130.10">
    <property type="entry name" value="TonB-dependent receptor, plug domain"/>
    <property type="match status" value="1"/>
</dbReference>
<dbReference type="InterPro" id="IPR036942">
    <property type="entry name" value="Beta-barrel_TonB_sf"/>
</dbReference>
<sequence>MKKSLQFIMLLVGMQLGMAQDAIPRISVSFTNVEVLEALNTIEEKTNYRFYYLEEWLEDVRVTGSYENMQVSLILDDLFKDTVLNFYIDANNNIFLLQNNQIYDALPDDFFGEEEQLADDGPSYEDLEDLGPLFVTDEDSGVSRGMPVVKIGKENRNNRQRTFTLSGKVTNLRNGQPIPDLAILVEGQDIGTSTNSNGNYSLQLPVGENIIRTQGLGIQDSRTKIILYNNGTYNFDLSESVQALDEVVVQGNLDRNVETALTGVTLIEVEKIKNIPLVLGERDILKAAVTLPGITTAGEGSAGYNVRGGRTDQNLILLDNGVIYNPSHFFGIFSAINPFSTGTAEIYKGNIPAEFGGRLSSVFDITTKDGNTQKFSGEASIGPVTSNIVLETPIVKDKSALLVGGRATYSDWILRTLDDEQLNNSTASFFDVVAKYNHTIDDKNEIKATGYFSRDKFSITSDSIFDYSNRLVSLKWDHKFSEKTTGSVILSNSEYKFGIEFDGESNDDFDLGYKNNETEVKLKMKYLHSDKHKFDFGLSSKLYVVNPGDIVPLGAESDVTSLVIPEERGLESAIFASDSYEVNDKLLIDVGLRYSFYAALGASSQRIYQDNAPRNSGTLVETQDFDKNEVIETYGGPEARISARYFLAPDFSVKASLNNAYQYIHTLSSNTTVSPTDTWKLSDLNIEPQEAYQASLGFYKNFEGNKYELSLEGYYKQQKNLLDYKVGAQLLLNEAIETEVIQGDGKAYGIEFLMKKNEGKLNGWIGYTYSRSFVKLDSPFGEERVNNGEFFPSNFDKPHDISMVANYKFTRRFSASANFVYQTGRPVTFPIGSFSFNNSEFVFYSDRNKFRIPDYYRLDLSFNMEGNHKIKKFAHSFWSFSIYNVLGRNNPYSVFFVTEDGDIKAFQSSIFAIPVPTITYNFKF</sequence>
<comment type="similarity">
    <text evidence="8">Belongs to the TonB-dependent receptor family.</text>
</comment>
<dbReference type="PANTHER" id="PTHR30069:SF29">
    <property type="entry name" value="HEMOGLOBIN AND HEMOGLOBIN-HAPTOGLOBIN-BINDING PROTEIN 1-RELATED"/>
    <property type="match status" value="1"/>
</dbReference>
<dbReference type="EMBL" id="FQWL01000001">
    <property type="protein sequence ID" value="SHG26887.1"/>
    <property type="molecule type" value="Genomic_DNA"/>
</dbReference>
<dbReference type="InterPro" id="IPR037066">
    <property type="entry name" value="Plug_dom_sf"/>
</dbReference>
<protein>
    <submittedName>
        <fullName evidence="11">TonB-dependent Receptor Plug Domain</fullName>
    </submittedName>
</protein>
<dbReference type="PROSITE" id="PS52016">
    <property type="entry name" value="TONB_DEPENDENT_REC_3"/>
    <property type="match status" value="1"/>
</dbReference>
<dbReference type="Gene3D" id="2.40.170.20">
    <property type="entry name" value="TonB-dependent receptor, beta-barrel domain"/>
    <property type="match status" value="1"/>
</dbReference>
<keyword evidence="3 8" id="KW-1134">Transmembrane beta strand</keyword>
<evidence type="ECO:0000259" key="10">
    <source>
        <dbReference type="Pfam" id="PF07715"/>
    </source>
</evidence>
<keyword evidence="6 8" id="KW-0472">Membrane</keyword>
<dbReference type="Pfam" id="PF07715">
    <property type="entry name" value="Plug"/>
    <property type="match status" value="1"/>
</dbReference>
<dbReference type="InterPro" id="IPR039426">
    <property type="entry name" value="TonB-dep_rcpt-like"/>
</dbReference>
<evidence type="ECO:0000256" key="8">
    <source>
        <dbReference type="PROSITE-ProRule" id="PRU01360"/>
    </source>
</evidence>
<evidence type="ECO:0000256" key="2">
    <source>
        <dbReference type="ARBA" id="ARBA00022448"/>
    </source>
</evidence>
<evidence type="ECO:0000313" key="12">
    <source>
        <dbReference type="Proteomes" id="UP000184532"/>
    </source>
</evidence>